<dbReference type="PANTHER" id="PTHR38459:SF1">
    <property type="entry name" value="PROPHAGE BACTOPRENOL-LINKED GLUCOSE TRANSLOCASE HOMOLOG"/>
    <property type="match status" value="1"/>
</dbReference>
<reference evidence="8 9" key="2">
    <citation type="submission" date="2019-05" db="EMBL/GenBank/DDBJ databases">
        <authorList>
            <person name="Suflita J.M."/>
            <person name="Marks C.R."/>
        </authorList>
    </citation>
    <scope>NUCLEOTIDE SEQUENCE [LARGE SCALE GENOMIC DNA]</scope>
    <source>
        <strain evidence="8 9">ALDC</strain>
    </source>
</reference>
<feature type="transmembrane region" description="Helical" evidence="6">
    <location>
        <begin position="75"/>
        <end position="98"/>
    </location>
</feature>
<comment type="similarity">
    <text evidence="2">Belongs to the GtrA family.</text>
</comment>
<evidence type="ECO:0000256" key="6">
    <source>
        <dbReference type="SAM" id="Phobius"/>
    </source>
</evidence>
<evidence type="ECO:0000256" key="5">
    <source>
        <dbReference type="ARBA" id="ARBA00023136"/>
    </source>
</evidence>
<dbReference type="RefSeq" id="WP_137423749.1">
    <property type="nucleotide sequence ID" value="NZ_CP040098.1"/>
</dbReference>
<dbReference type="InterPro" id="IPR007267">
    <property type="entry name" value="GtrA_DPMS_TM"/>
</dbReference>
<comment type="subcellular location">
    <subcellularLocation>
        <location evidence="1">Membrane</location>
        <topology evidence="1">Multi-pass membrane protein</topology>
    </subcellularLocation>
</comment>
<protein>
    <submittedName>
        <fullName evidence="8">GtrA family protein</fullName>
    </submittedName>
</protein>
<dbReference type="Proteomes" id="UP000298602">
    <property type="component" value="Chromosome"/>
</dbReference>
<dbReference type="OrthoDB" id="5457581at2"/>
<dbReference type="KEGG" id="dax:FDQ92_06040"/>
<accession>A0A4P8L1X0</accession>
<feature type="transmembrane region" description="Helical" evidence="6">
    <location>
        <begin position="7"/>
        <end position="25"/>
    </location>
</feature>
<dbReference type="EMBL" id="CP040098">
    <property type="protein sequence ID" value="QCQ21780.1"/>
    <property type="molecule type" value="Genomic_DNA"/>
</dbReference>
<dbReference type="PANTHER" id="PTHR38459">
    <property type="entry name" value="PROPHAGE BACTOPRENOL-LINKED GLUCOSE TRANSLOCASE HOMOLOG"/>
    <property type="match status" value="1"/>
</dbReference>
<keyword evidence="3 6" id="KW-0812">Transmembrane</keyword>
<organism evidence="8 9">
    <name type="scientific">Desulfoglaeba alkanexedens ALDC</name>
    <dbReference type="NCBI Taxonomy" id="980445"/>
    <lineage>
        <taxon>Bacteria</taxon>
        <taxon>Pseudomonadati</taxon>
        <taxon>Thermodesulfobacteriota</taxon>
        <taxon>Syntrophobacteria</taxon>
        <taxon>Syntrophobacterales</taxon>
        <taxon>Syntrophobacteraceae</taxon>
        <taxon>Desulfoglaeba</taxon>
    </lineage>
</organism>
<reference evidence="8 9" key="1">
    <citation type="submission" date="2019-05" db="EMBL/GenBank/DDBJ databases">
        <title>The Complete Genome Sequence of the n-alkane-degrading Desulfoglaeba alkanexedens ALDC reveals multiple alkylsuccinate synthase gene clusters.</title>
        <authorList>
            <person name="Callaghan A.V."/>
            <person name="Davidova I.A."/>
            <person name="Duncan K.E."/>
            <person name="Morris B."/>
            <person name="McInerney M.J."/>
        </authorList>
    </citation>
    <scope>NUCLEOTIDE SEQUENCE [LARGE SCALE GENOMIC DNA]</scope>
    <source>
        <strain evidence="8 9">ALDC</strain>
    </source>
</reference>
<feature type="transmembrane region" description="Helical" evidence="6">
    <location>
        <begin position="37"/>
        <end position="54"/>
    </location>
</feature>
<dbReference type="InterPro" id="IPR051401">
    <property type="entry name" value="GtrA_CellWall_Glycosyl"/>
</dbReference>
<feature type="transmembrane region" description="Helical" evidence="6">
    <location>
        <begin position="104"/>
        <end position="123"/>
    </location>
</feature>
<keyword evidence="4 6" id="KW-1133">Transmembrane helix</keyword>
<evidence type="ECO:0000313" key="8">
    <source>
        <dbReference type="EMBL" id="QCQ21780.1"/>
    </source>
</evidence>
<proteinExistence type="inferred from homology"/>
<name>A0A4P8L1X0_9BACT</name>
<keyword evidence="5 6" id="KW-0472">Membrane</keyword>
<evidence type="ECO:0000259" key="7">
    <source>
        <dbReference type="Pfam" id="PF04138"/>
    </source>
</evidence>
<dbReference type="AlphaFoldDB" id="A0A4P8L1X0"/>
<evidence type="ECO:0000256" key="4">
    <source>
        <dbReference type="ARBA" id="ARBA00022989"/>
    </source>
</evidence>
<evidence type="ECO:0000256" key="3">
    <source>
        <dbReference type="ARBA" id="ARBA00022692"/>
    </source>
</evidence>
<feature type="domain" description="GtrA/DPMS transmembrane" evidence="7">
    <location>
        <begin position="9"/>
        <end position="129"/>
    </location>
</feature>
<sequence>MTFSAQFLRFCMVGTIGFVVDAGTLHVMVEVFSGGPYDSRVLSFLVAATATWALNRRFTFRSSVAHRARARQWGLYVTVNAMGGAVNYGVYALCVHGSQLVSSYLFLGVAAGSLAGLLVNFLASKFLVFRTAAVS</sequence>
<keyword evidence="9" id="KW-1185">Reference proteome</keyword>
<gene>
    <name evidence="8" type="ORF">FDQ92_06040</name>
</gene>
<dbReference type="GO" id="GO:0000271">
    <property type="term" value="P:polysaccharide biosynthetic process"/>
    <property type="evidence" value="ECO:0007669"/>
    <property type="project" value="InterPro"/>
</dbReference>
<evidence type="ECO:0000256" key="2">
    <source>
        <dbReference type="ARBA" id="ARBA00009399"/>
    </source>
</evidence>
<evidence type="ECO:0000256" key="1">
    <source>
        <dbReference type="ARBA" id="ARBA00004141"/>
    </source>
</evidence>
<dbReference type="GO" id="GO:0005886">
    <property type="term" value="C:plasma membrane"/>
    <property type="evidence" value="ECO:0007669"/>
    <property type="project" value="TreeGrafter"/>
</dbReference>
<evidence type="ECO:0000313" key="9">
    <source>
        <dbReference type="Proteomes" id="UP000298602"/>
    </source>
</evidence>
<dbReference type="Pfam" id="PF04138">
    <property type="entry name" value="GtrA_DPMS_TM"/>
    <property type="match status" value="1"/>
</dbReference>